<protein>
    <submittedName>
        <fullName evidence="1">Uncharacterized protein</fullName>
    </submittedName>
</protein>
<keyword evidence="2" id="KW-1185">Reference proteome</keyword>
<organism evidence="1 2">
    <name type="scientific">Penicillium brasilianum</name>
    <dbReference type="NCBI Taxonomy" id="104259"/>
    <lineage>
        <taxon>Eukaryota</taxon>
        <taxon>Fungi</taxon>
        <taxon>Dikarya</taxon>
        <taxon>Ascomycota</taxon>
        <taxon>Pezizomycotina</taxon>
        <taxon>Eurotiomycetes</taxon>
        <taxon>Eurotiomycetidae</taxon>
        <taxon>Eurotiales</taxon>
        <taxon>Aspergillaceae</taxon>
        <taxon>Penicillium</taxon>
    </lineage>
</organism>
<evidence type="ECO:0000313" key="1">
    <source>
        <dbReference type="EMBL" id="CEJ54919.1"/>
    </source>
</evidence>
<accession>A0A0F7TDS6</accession>
<name>A0A0F7TDS6_PENBI</name>
<proteinExistence type="predicted"/>
<reference evidence="2" key="1">
    <citation type="journal article" date="2015" name="Genome Announc.">
        <title>Draft genome sequence of the fungus Penicillium brasilianum MG11.</title>
        <authorList>
            <person name="Horn F."/>
            <person name="Linde J."/>
            <person name="Mattern D.J."/>
            <person name="Walther G."/>
            <person name="Guthke R."/>
            <person name="Brakhage A.A."/>
            <person name="Valiante V."/>
        </authorList>
    </citation>
    <scope>NUCLEOTIDE SEQUENCE [LARGE SCALE GENOMIC DNA]</scope>
    <source>
        <strain evidence="2">MG11</strain>
    </source>
</reference>
<sequence length="120" mass="13919">MRLPASSFAPNRPIYRADCSRLKHEAESREEKLSSGLRVPRKAKQAAPFRAHRWRTDGLEYIRLHYFTIESWESRSNRPVQVMSHLSLFEQSVMFVGFTANLELPTQHPGSSNGLAWFQM</sequence>
<dbReference type="EMBL" id="CDHK01000001">
    <property type="protein sequence ID" value="CEJ54919.1"/>
    <property type="molecule type" value="Genomic_DNA"/>
</dbReference>
<dbReference type="Proteomes" id="UP000042958">
    <property type="component" value="Unassembled WGS sequence"/>
</dbReference>
<evidence type="ECO:0000313" key="2">
    <source>
        <dbReference type="Proteomes" id="UP000042958"/>
    </source>
</evidence>
<dbReference type="AlphaFoldDB" id="A0A0F7TDS6"/>
<gene>
    <name evidence="1" type="ORF">PMG11_01205</name>
</gene>